<accession>A0A6J1MII7</accession>
<dbReference type="InterPro" id="IPR014044">
    <property type="entry name" value="CAP_dom"/>
</dbReference>
<dbReference type="AlphaFoldDB" id="A0A6J1MII7"/>
<dbReference type="GeneID" id="111604896"/>
<dbReference type="InterPro" id="IPR034763">
    <property type="entry name" value="P14a_insect"/>
</dbReference>
<keyword evidence="4 5" id="KW-0732">Signal</keyword>
<reference evidence="8 9" key="1">
    <citation type="submission" date="2025-04" db="UniProtKB">
        <authorList>
            <consortium name="RefSeq"/>
        </authorList>
    </citation>
    <scope>IDENTIFICATION</scope>
    <source>
        <strain evidence="8 9">15085-1641.00</strain>
        <tissue evidence="8 9">Whole body</tissue>
    </source>
</reference>
<dbReference type="Gene3D" id="3.40.33.10">
    <property type="entry name" value="CAP"/>
    <property type="match status" value="1"/>
</dbReference>
<proteinExistence type="inferred from homology"/>
<keyword evidence="7" id="KW-1185">Reference proteome</keyword>
<evidence type="ECO:0000256" key="2">
    <source>
        <dbReference type="ARBA" id="ARBA00009923"/>
    </source>
</evidence>
<feature type="signal peptide" evidence="5">
    <location>
        <begin position="1"/>
        <end position="23"/>
    </location>
</feature>
<dbReference type="SUPFAM" id="SSF55797">
    <property type="entry name" value="PR-1-like"/>
    <property type="match status" value="1"/>
</dbReference>
<organism evidence="7 9">
    <name type="scientific">Drosophila hydei</name>
    <name type="common">Fruit fly</name>
    <dbReference type="NCBI Taxonomy" id="7224"/>
    <lineage>
        <taxon>Eukaryota</taxon>
        <taxon>Metazoa</taxon>
        <taxon>Ecdysozoa</taxon>
        <taxon>Arthropoda</taxon>
        <taxon>Hexapoda</taxon>
        <taxon>Insecta</taxon>
        <taxon>Pterygota</taxon>
        <taxon>Neoptera</taxon>
        <taxon>Endopterygota</taxon>
        <taxon>Diptera</taxon>
        <taxon>Brachycera</taxon>
        <taxon>Muscomorpha</taxon>
        <taxon>Ephydroidea</taxon>
        <taxon>Drosophilidae</taxon>
        <taxon>Drosophila</taxon>
    </lineage>
</organism>
<evidence type="ECO:0000259" key="6">
    <source>
        <dbReference type="SMART" id="SM00198"/>
    </source>
</evidence>
<evidence type="ECO:0000313" key="8">
    <source>
        <dbReference type="RefSeq" id="XP_023170654.1"/>
    </source>
</evidence>
<dbReference type="RefSeq" id="XP_023178904.1">
    <property type="nucleotide sequence ID" value="XM_023323136.1"/>
</dbReference>
<evidence type="ECO:0000256" key="3">
    <source>
        <dbReference type="ARBA" id="ARBA00022525"/>
    </source>
</evidence>
<evidence type="ECO:0000256" key="5">
    <source>
        <dbReference type="SAM" id="SignalP"/>
    </source>
</evidence>
<protein>
    <submittedName>
        <fullName evidence="8 9">Scoloptoxin SSD976-like</fullName>
    </submittedName>
</protein>
<sequence>MLRFVILCLTLTSVLVNIQDVGAVDAGGALDAVNNLAAVGAVTSPCQNGGAWSSTCPALPKPYLIDMNLSLRNFVVAAHNARRNRLALGELPGYGPARRMAFMRWDADLASRAELNVKQCQRLRDNCHNTARFRNSGQNIAYFAYNEAQTGVRTDQYLLRQAVSNWWIEYENANMAVINSYPTNWAGSSIDRFAVMAQQQQIAVGCAASRFVKNNLKHFLVTCNYAVDNVVGKPVYVNGPVGADCQTGMNINYPGLCKITENYNI</sequence>
<evidence type="ECO:0000313" key="9">
    <source>
        <dbReference type="RefSeq" id="XP_023178904.1"/>
    </source>
</evidence>
<evidence type="ECO:0000256" key="4">
    <source>
        <dbReference type="ARBA" id="ARBA00022729"/>
    </source>
</evidence>
<dbReference type="Pfam" id="PF00188">
    <property type="entry name" value="CAP"/>
    <property type="match status" value="1"/>
</dbReference>
<evidence type="ECO:0000313" key="7">
    <source>
        <dbReference type="Proteomes" id="UP000504633"/>
    </source>
</evidence>
<dbReference type="KEGG" id="dhe:111599287"/>
<feature type="domain" description="SCP" evidence="6">
    <location>
        <begin position="69"/>
        <end position="232"/>
    </location>
</feature>
<dbReference type="CDD" id="cd05380">
    <property type="entry name" value="CAP_euk"/>
    <property type="match status" value="1"/>
</dbReference>
<dbReference type="OrthoDB" id="414826at2759"/>
<name>A0A6J1MII7_DROHY</name>
<dbReference type="RefSeq" id="XP_023170654.1">
    <property type="nucleotide sequence ID" value="XM_023314886.1"/>
</dbReference>
<dbReference type="GO" id="GO:0005576">
    <property type="term" value="C:extracellular region"/>
    <property type="evidence" value="ECO:0007669"/>
    <property type="project" value="UniProtKB-SubCell"/>
</dbReference>
<dbReference type="InterPro" id="IPR035940">
    <property type="entry name" value="CAP_sf"/>
</dbReference>
<dbReference type="SMART" id="SM00198">
    <property type="entry name" value="SCP"/>
    <property type="match status" value="1"/>
</dbReference>
<feature type="chain" id="PRO_5044639001" evidence="5">
    <location>
        <begin position="24"/>
        <end position="265"/>
    </location>
</feature>
<gene>
    <name evidence="9" type="primary">LOC111604896</name>
    <name evidence="8" type="synonym">LOC111599287</name>
</gene>
<dbReference type="KEGG" id="dhe:111604896"/>
<dbReference type="PIRSF" id="PIRSF038921">
    <property type="entry name" value="P14a"/>
    <property type="match status" value="1"/>
</dbReference>
<comment type="subcellular location">
    <subcellularLocation>
        <location evidence="1">Secreted</location>
    </subcellularLocation>
</comment>
<evidence type="ECO:0000256" key="1">
    <source>
        <dbReference type="ARBA" id="ARBA00004613"/>
    </source>
</evidence>
<dbReference type="Proteomes" id="UP000504633">
    <property type="component" value="Unplaced"/>
</dbReference>
<comment type="similarity">
    <text evidence="2">Belongs to the CRISP family.</text>
</comment>
<keyword evidence="3" id="KW-0964">Secreted</keyword>